<reference evidence="2 3" key="1">
    <citation type="submission" date="2023-09" db="EMBL/GenBank/DDBJ databases">
        <title>Nesidiocoris tenuis whole genome shotgun sequence.</title>
        <authorList>
            <person name="Shibata T."/>
            <person name="Shimoda M."/>
            <person name="Kobayashi T."/>
            <person name="Uehara T."/>
        </authorList>
    </citation>
    <scope>NUCLEOTIDE SEQUENCE [LARGE SCALE GENOMIC DNA]</scope>
    <source>
        <strain evidence="2 3">Japan</strain>
    </source>
</reference>
<dbReference type="Proteomes" id="UP001307889">
    <property type="component" value="Chromosome 16"/>
</dbReference>
<name>A0ABN7BHD0_9HEMI</name>
<sequence length="68" mass="7578">MTEKDELLTSRTKTGSQWAEHASRIFPSPGHLFTSRTAECRLNMELTASPQLLAGLGTYPRKDGQRSD</sequence>
<evidence type="ECO:0000313" key="3">
    <source>
        <dbReference type="Proteomes" id="UP001307889"/>
    </source>
</evidence>
<dbReference type="EMBL" id="AP028924">
    <property type="protein sequence ID" value="BET03415.1"/>
    <property type="molecule type" value="Genomic_DNA"/>
</dbReference>
<keyword evidence="3" id="KW-1185">Reference proteome</keyword>
<evidence type="ECO:0000313" key="2">
    <source>
        <dbReference type="EMBL" id="BET03415.1"/>
    </source>
</evidence>
<proteinExistence type="predicted"/>
<protein>
    <submittedName>
        <fullName evidence="2">Uncharacterized protein</fullName>
    </submittedName>
</protein>
<feature type="region of interest" description="Disordered" evidence="1">
    <location>
        <begin position="1"/>
        <end position="22"/>
    </location>
</feature>
<organism evidence="2 3">
    <name type="scientific">Nesidiocoris tenuis</name>
    <dbReference type="NCBI Taxonomy" id="355587"/>
    <lineage>
        <taxon>Eukaryota</taxon>
        <taxon>Metazoa</taxon>
        <taxon>Ecdysozoa</taxon>
        <taxon>Arthropoda</taxon>
        <taxon>Hexapoda</taxon>
        <taxon>Insecta</taxon>
        <taxon>Pterygota</taxon>
        <taxon>Neoptera</taxon>
        <taxon>Paraneoptera</taxon>
        <taxon>Hemiptera</taxon>
        <taxon>Heteroptera</taxon>
        <taxon>Panheteroptera</taxon>
        <taxon>Cimicomorpha</taxon>
        <taxon>Miridae</taxon>
        <taxon>Dicyphina</taxon>
        <taxon>Nesidiocoris</taxon>
    </lineage>
</organism>
<accession>A0ABN7BHD0</accession>
<gene>
    <name evidence="2" type="ORF">NTJ_16233</name>
</gene>
<evidence type="ECO:0000256" key="1">
    <source>
        <dbReference type="SAM" id="MobiDB-lite"/>
    </source>
</evidence>